<proteinExistence type="inferred from homology"/>
<feature type="domain" description="4'-phosphopantetheinyl transferase" evidence="3">
    <location>
        <begin position="113"/>
        <end position="199"/>
    </location>
</feature>
<dbReference type="Pfam" id="PF01648">
    <property type="entry name" value="ACPS"/>
    <property type="match status" value="1"/>
</dbReference>
<evidence type="ECO:0000256" key="1">
    <source>
        <dbReference type="ARBA" id="ARBA00010990"/>
    </source>
</evidence>
<dbReference type="AlphaFoldDB" id="A0A8A1UPZ1"/>
<gene>
    <name evidence="4" type="ORF">SRIM_020340</name>
</gene>
<reference evidence="4" key="3">
    <citation type="journal article" date="2021" name="bioRxiv">
        <title>Bilateral symmetry of linear streptomycete chromosomes.</title>
        <authorList>
            <person name="Algora-Gallardo L."/>
            <person name="Schniete J.K."/>
            <person name="Mark D.R."/>
            <person name="Hunter I.S."/>
            <person name="Herron P.R."/>
        </authorList>
    </citation>
    <scope>NUCLEOTIDE SEQUENCE</scope>
    <source>
        <strain evidence="4">ATCC 10970</strain>
    </source>
</reference>
<comment type="similarity">
    <text evidence="1">Belongs to the P-Pant transferase superfamily. Gsp/Sfp/HetI/AcpT family.</text>
</comment>
<dbReference type="PANTHER" id="PTHR12215">
    <property type="entry name" value="PHOSPHOPANTETHEINE TRANSFERASE"/>
    <property type="match status" value="1"/>
</dbReference>
<protein>
    <submittedName>
        <fullName evidence="4">4'-phosphopantetheinyl transferase superfamily protein</fullName>
    </submittedName>
</protein>
<dbReference type="GO" id="GO:0005829">
    <property type="term" value="C:cytosol"/>
    <property type="evidence" value="ECO:0007669"/>
    <property type="project" value="TreeGrafter"/>
</dbReference>
<dbReference type="SUPFAM" id="SSF56214">
    <property type="entry name" value="4'-phosphopantetheinyl transferase"/>
    <property type="match status" value="2"/>
</dbReference>
<dbReference type="InterPro" id="IPR037143">
    <property type="entry name" value="4-PPantetheinyl_Trfase_dom_sf"/>
</dbReference>
<reference evidence="4" key="2">
    <citation type="submission" date="2020-01" db="EMBL/GenBank/DDBJ databases">
        <authorList>
            <person name="Algora L."/>
            <person name="Schniete J.K."/>
            <person name="MacFadyen A."/>
            <person name="Hoskisson P.A."/>
            <person name="Hunter I.S."/>
            <person name="Herron P.R."/>
        </authorList>
    </citation>
    <scope>NUCLEOTIDE SEQUENCE</scope>
    <source>
        <strain evidence="4">ATCC 10970</strain>
    </source>
</reference>
<keyword evidence="2 4" id="KW-0808">Transferase</keyword>
<dbReference type="RefSeq" id="WP_032920321.1">
    <property type="nucleotide sequence ID" value="NZ_CP048261.1"/>
</dbReference>
<name>A0A8A1UPZ1_STRR1</name>
<evidence type="ECO:0000313" key="4">
    <source>
        <dbReference type="EMBL" id="QST82187.1"/>
    </source>
</evidence>
<sequence length="241" mass="26243">MTGAGCPPDGTVHVWRIPLSAPPHVVSELTAVLDPGERERGERALPEDRARSRIAHGAARLILGAYLAEPPEHLRYTYGRWGKPALHGHPELRFNLSHSGGLALLAVASQRALGIDVERLPHPADRAVRKAERWFPAEEAAYVRAGRDSDDAAARFTALWTRKEAWVKAAGGRMVQGLRLPVGPGMRDGDVVRDPEGRVPGRWSLTGVPVGDGYVAALAVAAEPGERPVRLEVRRWRRSGT</sequence>
<evidence type="ECO:0000259" key="3">
    <source>
        <dbReference type="Pfam" id="PF01648"/>
    </source>
</evidence>
<evidence type="ECO:0000256" key="2">
    <source>
        <dbReference type="ARBA" id="ARBA00022679"/>
    </source>
</evidence>
<dbReference type="Gene3D" id="3.90.470.20">
    <property type="entry name" value="4'-phosphopantetheinyl transferase domain"/>
    <property type="match status" value="2"/>
</dbReference>
<reference evidence="4" key="1">
    <citation type="submission" date="2012-12" db="EMBL/GenBank/DDBJ databases">
        <authorList>
            <person name="Pethick F.E."/>
            <person name="MacFadyen A.C."/>
            <person name="Tang Z."/>
            <person name="Sangal V."/>
            <person name="Tze-Tze L."/>
            <person name="Chu J."/>
            <person name="Guo M."/>
            <person name="Kirby R."/>
            <person name="Hoskisson P.A."/>
            <person name="Herron P.R."/>
            <person name="Hunter I.S."/>
        </authorList>
    </citation>
    <scope>NUCLEOTIDE SEQUENCE</scope>
    <source>
        <strain evidence="4">ATCC 10970</strain>
    </source>
</reference>
<dbReference type="EMBL" id="CP048261">
    <property type="protein sequence ID" value="QST82187.1"/>
    <property type="molecule type" value="Genomic_DNA"/>
</dbReference>
<dbReference type="GO" id="GO:0008897">
    <property type="term" value="F:holo-[acyl-carrier-protein] synthase activity"/>
    <property type="evidence" value="ECO:0007669"/>
    <property type="project" value="InterPro"/>
</dbReference>
<dbReference type="GeneID" id="66856355"/>
<dbReference type="GO" id="GO:0019878">
    <property type="term" value="P:lysine biosynthetic process via aminoadipic acid"/>
    <property type="evidence" value="ECO:0007669"/>
    <property type="project" value="TreeGrafter"/>
</dbReference>
<dbReference type="Proteomes" id="UP000011074">
    <property type="component" value="Chromosome"/>
</dbReference>
<dbReference type="PANTHER" id="PTHR12215:SF10">
    <property type="entry name" value="L-AMINOADIPATE-SEMIALDEHYDE DEHYDROGENASE-PHOSPHOPANTETHEINYL TRANSFERASE"/>
    <property type="match status" value="1"/>
</dbReference>
<evidence type="ECO:0000313" key="5">
    <source>
        <dbReference type="Proteomes" id="UP000011074"/>
    </source>
</evidence>
<organism evidence="4 5">
    <name type="scientific">Streptomyces rimosus subsp. rimosus (strain ATCC 10970 / DSM 40260 / JCM 4667 / NRRL 2234)</name>
    <dbReference type="NCBI Taxonomy" id="1265868"/>
    <lineage>
        <taxon>Bacteria</taxon>
        <taxon>Bacillati</taxon>
        <taxon>Actinomycetota</taxon>
        <taxon>Actinomycetes</taxon>
        <taxon>Kitasatosporales</taxon>
        <taxon>Streptomycetaceae</taxon>
        <taxon>Streptomyces</taxon>
    </lineage>
</organism>
<dbReference type="InterPro" id="IPR050559">
    <property type="entry name" value="P-Pant_transferase_sf"/>
</dbReference>
<dbReference type="InterPro" id="IPR008278">
    <property type="entry name" value="4-PPantetheinyl_Trfase_dom"/>
</dbReference>
<accession>A0A8A1UPZ1</accession>
<dbReference type="GO" id="GO:0000287">
    <property type="term" value="F:magnesium ion binding"/>
    <property type="evidence" value="ECO:0007669"/>
    <property type="project" value="InterPro"/>
</dbReference>